<evidence type="ECO:0000256" key="1">
    <source>
        <dbReference type="ARBA" id="ARBA00001947"/>
    </source>
</evidence>
<evidence type="ECO:0000259" key="5">
    <source>
        <dbReference type="SMART" id="SM00849"/>
    </source>
</evidence>
<comment type="cofactor">
    <cofactor evidence="1">
        <name>Zn(2+)</name>
        <dbReference type="ChEBI" id="CHEBI:29105"/>
    </cofactor>
</comment>
<keyword evidence="3" id="KW-0378">Hydrolase</keyword>
<dbReference type="Proteomes" id="UP000198405">
    <property type="component" value="Unassembled WGS sequence"/>
</dbReference>
<evidence type="ECO:0000256" key="3">
    <source>
        <dbReference type="ARBA" id="ARBA00022801"/>
    </source>
</evidence>
<organism evidence="6 7">
    <name type="scientific">Desulfurobacterium atlanticum</name>
    <dbReference type="NCBI Taxonomy" id="240169"/>
    <lineage>
        <taxon>Bacteria</taxon>
        <taxon>Pseudomonadati</taxon>
        <taxon>Aquificota</taxon>
        <taxon>Aquificia</taxon>
        <taxon>Desulfurobacteriales</taxon>
        <taxon>Desulfurobacteriaceae</taxon>
        <taxon>Desulfurobacterium</taxon>
    </lineage>
</organism>
<dbReference type="Pfam" id="PF00753">
    <property type="entry name" value="Lactamase_B"/>
    <property type="match status" value="1"/>
</dbReference>
<keyword evidence="4" id="KW-0862">Zinc</keyword>
<dbReference type="SUPFAM" id="SSF56281">
    <property type="entry name" value="Metallo-hydrolase/oxidoreductase"/>
    <property type="match status" value="1"/>
</dbReference>
<evidence type="ECO:0000256" key="2">
    <source>
        <dbReference type="ARBA" id="ARBA00022723"/>
    </source>
</evidence>
<protein>
    <submittedName>
        <fullName evidence="6">Glyoxylase, beta-lactamase superfamily II</fullName>
    </submittedName>
</protein>
<dbReference type="GO" id="GO:0016787">
    <property type="term" value="F:hydrolase activity"/>
    <property type="evidence" value="ECO:0007669"/>
    <property type="project" value="UniProtKB-KW"/>
</dbReference>
<dbReference type="GO" id="GO:0046872">
    <property type="term" value="F:metal ion binding"/>
    <property type="evidence" value="ECO:0007669"/>
    <property type="project" value="UniProtKB-KW"/>
</dbReference>
<keyword evidence="7" id="KW-1185">Reference proteome</keyword>
<sequence length="213" mass="23838">MEIKIYPLGMLAVNTLLVFDEDSREAFIVDPAGELDDIISEVDRKELKIKYIINTHEHPDHTAKNAWAKLTFPEAKLVMHPETAKTVNMWIESDFGKSIGAEYSPEPDLKVNEGDVLSIGNKEFKIFHTPGHSPGSICIYNPESNFVIVGDLIFKGSIGRYDLPGSNYEELKQSIIKLLSNVEKDTTIIPGHGPTTTVEEELLDNPFIREIVS</sequence>
<dbReference type="SMART" id="SM00849">
    <property type="entry name" value="Lactamase_B"/>
    <property type="match status" value="1"/>
</dbReference>
<reference evidence="7" key="1">
    <citation type="submission" date="2017-06" db="EMBL/GenBank/DDBJ databases">
        <authorList>
            <person name="Varghese N."/>
            <person name="Submissions S."/>
        </authorList>
    </citation>
    <scope>NUCLEOTIDE SEQUENCE [LARGE SCALE GENOMIC DNA]</scope>
    <source>
        <strain evidence="7">DSM 15668</strain>
    </source>
</reference>
<dbReference type="OrthoDB" id="9802248at2"/>
<gene>
    <name evidence="6" type="ORF">SAMN06265340_11025</name>
</gene>
<dbReference type="PANTHER" id="PTHR46233:SF3">
    <property type="entry name" value="HYDROXYACYLGLUTATHIONE HYDROLASE GLOC"/>
    <property type="match status" value="1"/>
</dbReference>
<dbReference type="InterPro" id="IPR036866">
    <property type="entry name" value="RibonucZ/Hydroxyglut_hydro"/>
</dbReference>
<name>A0A238ZMD0_9BACT</name>
<keyword evidence="2" id="KW-0479">Metal-binding</keyword>
<evidence type="ECO:0000256" key="4">
    <source>
        <dbReference type="ARBA" id="ARBA00022833"/>
    </source>
</evidence>
<dbReference type="InterPro" id="IPR051453">
    <property type="entry name" value="MBL_Glyoxalase_II"/>
</dbReference>
<dbReference type="Gene3D" id="3.60.15.10">
    <property type="entry name" value="Ribonuclease Z/Hydroxyacylglutathione hydrolase-like"/>
    <property type="match status" value="1"/>
</dbReference>
<dbReference type="EMBL" id="FZOB01000010">
    <property type="protein sequence ID" value="SNR84565.1"/>
    <property type="molecule type" value="Genomic_DNA"/>
</dbReference>
<proteinExistence type="predicted"/>
<accession>A0A238ZMD0</accession>
<evidence type="ECO:0000313" key="6">
    <source>
        <dbReference type="EMBL" id="SNR84565.1"/>
    </source>
</evidence>
<feature type="domain" description="Metallo-beta-lactamase" evidence="5">
    <location>
        <begin position="12"/>
        <end position="192"/>
    </location>
</feature>
<evidence type="ECO:0000313" key="7">
    <source>
        <dbReference type="Proteomes" id="UP000198405"/>
    </source>
</evidence>
<dbReference type="RefSeq" id="WP_089323381.1">
    <property type="nucleotide sequence ID" value="NZ_FZOB01000010.1"/>
</dbReference>
<dbReference type="PANTHER" id="PTHR46233">
    <property type="entry name" value="HYDROXYACYLGLUTATHIONE HYDROLASE GLOC"/>
    <property type="match status" value="1"/>
</dbReference>
<dbReference type="InterPro" id="IPR001279">
    <property type="entry name" value="Metallo-B-lactamas"/>
</dbReference>
<dbReference type="AlphaFoldDB" id="A0A238ZMD0"/>